<comment type="caution">
    <text evidence="1">The sequence shown here is derived from an EMBL/GenBank/DDBJ whole genome shotgun (WGS) entry which is preliminary data.</text>
</comment>
<evidence type="ECO:0008006" key="3">
    <source>
        <dbReference type="Google" id="ProtNLM"/>
    </source>
</evidence>
<keyword evidence="2" id="KW-1185">Reference proteome</keyword>
<dbReference type="Proteomes" id="UP000431401">
    <property type="component" value="Unassembled WGS sequence"/>
</dbReference>
<dbReference type="AlphaFoldDB" id="A0A7K0E1X1"/>
<reference evidence="1 2" key="1">
    <citation type="submission" date="2019-10" db="EMBL/GenBank/DDBJ databases">
        <title>Nocardia macrotermitis sp. nov. and Nocardia aurantia sp. nov., isolated from the gut of fungus growing-termite Macrotermes natalensis.</title>
        <authorList>
            <person name="Benndorf R."/>
            <person name="Schwitalla J."/>
            <person name="Martin K."/>
            <person name="De Beer W."/>
            <person name="Kaster A.-K."/>
            <person name="Vollmers J."/>
            <person name="Poulsen M."/>
            <person name="Beemelmanns C."/>
        </authorList>
    </citation>
    <scope>NUCLEOTIDE SEQUENCE [LARGE SCALE GENOMIC DNA]</scope>
    <source>
        <strain evidence="1 2">RB56</strain>
    </source>
</reference>
<proteinExistence type="predicted"/>
<sequence length="48" mass="5298">MVEQYVSQALDMAEYAYILDRGTVSFGGRAAELDADTVVERYLSQGHA</sequence>
<name>A0A7K0E1X1_9NOCA</name>
<accession>A0A7K0E1X1</accession>
<gene>
    <name evidence="1" type="ORF">NRB56_74190</name>
</gene>
<dbReference type="RefSeq" id="WP_194291130.1">
    <property type="nucleotide sequence ID" value="NZ_WEGI01000024.1"/>
</dbReference>
<evidence type="ECO:0000313" key="1">
    <source>
        <dbReference type="EMBL" id="MQY31808.1"/>
    </source>
</evidence>
<protein>
    <recommendedName>
        <fullName evidence="3">Branched-chain amino acid ATP-binding cassette transporter C-terminal domain-containing protein</fullName>
    </recommendedName>
</protein>
<dbReference type="EMBL" id="WEGI01000024">
    <property type="protein sequence ID" value="MQY31808.1"/>
    <property type="molecule type" value="Genomic_DNA"/>
</dbReference>
<evidence type="ECO:0000313" key="2">
    <source>
        <dbReference type="Proteomes" id="UP000431401"/>
    </source>
</evidence>
<organism evidence="1 2">
    <name type="scientific">Nocardia aurantia</name>
    <dbReference type="NCBI Taxonomy" id="2585199"/>
    <lineage>
        <taxon>Bacteria</taxon>
        <taxon>Bacillati</taxon>
        <taxon>Actinomycetota</taxon>
        <taxon>Actinomycetes</taxon>
        <taxon>Mycobacteriales</taxon>
        <taxon>Nocardiaceae</taxon>
        <taxon>Nocardia</taxon>
    </lineage>
</organism>